<keyword evidence="4" id="KW-1185">Reference proteome</keyword>
<keyword evidence="3" id="KW-0808">Transferase</keyword>
<dbReference type="SUPFAM" id="SSF53335">
    <property type="entry name" value="S-adenosyl-L-methionine-dependent methyltransferases"/>
    <property type="match status" value="1"/>
</dbReference>
<evidence type="ECO:0000313" key="4">
    <source>
        <dbReference type="Proteomes" id="UP000703269"/>
    </source>
</evidence>
<dbReference type="CDD" id="cd02440">
    <property type="entry name" value="AdoMet_MTases"/>
    <property type="match status" value="1"/>
</dbReference>
<dbReference type="GO" id="GO:0032259">
    <property type="term" value="P:methylation"/>
    <property type="evidence" value="ECO:0007669"/>
    <property type="project" value="UniProtKB-KW"/>
</dbReference>
<reference evidence="3 4" key="1">
    <citation type="submission" date="2021-08" db="EMBL/GenBank/DDBJ databases">
        <title>Draft Genome Sequence of Phanerochaete sordida strain YK-624.</title>
        <authorList>
            <person name="Mori T."/>
            <person name="Dohra H."/>
            <person name="Suzuki T."/>
            <person name="Kawagishi H."/>
            <person name="Hirai H."/>
        </authorList>
    </citation>
    <scope>NUCLEOTIDE SEQUENCE [LARGE SCALE GENOMIC DNA]</scope>
    <source>
        <strain evidence="3 4">YK-624</strain>
    </source>
</reference>
<gene>
    <name evidence="3" type="ORF">PsYK624_022910</name>
</gene>
<dbReference type="Gene3D" id="3.40.50.150">
    <property type="entry name" value="Vaccinia Virus protein VP39"/>
    <property type="match status" value="1"/>
</dbReference>
<evidence type="ECO:0000259" key="2">
    <source>
        <dbReference type="Pfam" id="PF13649"/>
    </source>
</evidence>
<feature type="domain" description="Methyltransferase" evidence="2">
    <location>
        <begin position="93"/>
        <end position="188"/>
    </location>
</feature>
<accession>A0A9P3G0Y3</accession>
<dbReference type="OrthoDB" id="2013972at2759"/>
<dbReference type="EMBL" id="BPQB01000003">
    <property type="protein sequence ID" value="GJE86211.1"/>
    <property type="molecule type" value="Genomic_DNA"/>
</dbReference>
<evidence type="ECO:0000256" key="1">
    <source>
        <dbReference type="SAM" id="MobiDB-lite"/>
    </source>
</evidence>
<keyword evidence="3" id="KW-0489">Methyltransferase</keyword>
<organism evidence="3 4">
    <name type="scientific">Phanerochaete sordida</name>
    <dbReference type="NCBI Taxonomy" id="48140"/>
    <lineage>
        <taxon>Eukaryota</taxon>
        <taxon>Fungi</taxon>
        <taxon>Dikarya</taxon>
        <taxon>Basidiomycota</taxon>
        <taxon>Agaricomycotina</taxon>
        <taxon>Agaricomycetes</taxon>
        <taxon>Polyporales</taxon>
        <taxon>Phanerochaetaceae</taxon>
        <taxon>Phanerochaete</taxon>
    </lineage>
</organism>
<feature type="compositionally biased region" description="Low complexity" evidence="1">
    <location>
        <begin position="347"/>
        <end position="364"/>
    </location>
</feature>
<feature type="region of interest" description="Disordered" evidence="1">
    <location>
        <begin position="380"/>
        <end position="399"/>
    </location>
</feature>
<name>A0A9P3G0Y3_9APHY</name>
<dbReference type="InterPro" id="IPR029063">
    <property type="entry name" value="SAM-dependent_MTases_sf"/>
</dbReference>
<sequence>MTPSLHAKSRPSSLLSRHSSRKSSAISQEQHGDFVYRYGSKLHAYSKDIAPYPFSYDREVMEMNFLDRALIYRTKEDACTFTDYKTDPPKRCLDLGCGTGSWTVDAAKKWKNCSFIGFDLVDTQFDLNFVEPSVAKRIKWMHGNFFDRLPFEDNEFDHVHLFTIALSVPEDKWHHIFDEINRVLKPGGHVEQIEEDGRFPTLPRWFTQPLHNAVKRASHKNNAELMAQIKYYEVPASLPHDHALLEQLFYSVFENRFINSRPSSILPGYFSATFNHVVSPPILYFPMPPLAPLPPFPRETVLPLRPAPATMHLDTNLPPSSATPSPLSASTHSTTLVNSSFNSSFASRSSESASRPSSAGLSPAPQLPTLERVDSISTIGSSDESIHSGTGSSLSTSPSVEKANVLPALADMGETVQIGGSEAYELFGMEALGELDEHTLFLHLQRAVGLVYAAKEAMWEELRILVAQGPSALSKFGWDDSEYTEEASRERFDAMFERYKADMHARVALWHPMMQYGWTYPRQDPMTETEMADQEQLRRSILEARMLAKEEEIQPTLRVIRLLVGRKDH</sequence>
<dbReference type="Proteomes" id="UP000703269">
    <property type="component" value="Unassembled WGS sequence"/>
</dbReference>
<dbReference type="PANTHER" id="PTHR43591">
    <property type="entry name" value="METHYLTRANSFERASE"/>
    <property type="match status" value="1"/>
</dbReference>
<feature type="compositionally biased region" description="Low complexity" evidence="1">
    <location>
        <begin position="387"/>
        <end position="399"/>
    </location>
</feature>
<feature type="compositionally biased region" description="Low complexity" evidence="1">
    <location>
        <begin position="317"/>
        <end position="334"/>
    </location>
</feature>
<protein>
    <submittedName>
        <fullName evidence="3">S-adenosyl-L-methionine-dependent methyltransferase</fullName>
    </submittedName>
</protein>
<dbReference type="InterPro" id="IPR041698">
    <property type="entry name" value="Methyltransf_25"/>
</dbReference>
<feature type="region of interest" description="Disordered" evidence="1">
    <location>
        <begin position="347"/>
        <end position="367"/>
    </location>
</feature>
<comment type="caution">
    <text evidence="3">The sequence shown here is derived from an EMBL/GenBank/DDBJ whole genome shotgun (WGS) entry which is preliminary data.</text>
</comment>
<dbReference type="Pfam" id="PF13649">
    <property type="entry name" value="Methyltransf_25"/>
    <property type="match status" value="1"/>
</dbReference>
<feature type="region of interest" description="Disordered" evidence="1">
    <location>
        <begin position="1"/>
        <end position="28"/>
    </location>
</feature>
<dbReference type="GO" id="GO:0008168">
    <property type="term" value="F:methyltransferase activity"/>
    <property type="evidence" value="ECO:0007669"/>
    <property type="project" value="UniProtKB-KW"/>
</dbReference>
<proteinExistence type="predicted"/>
<feature type="region of interest" description="Disordered" evidence="1">
    <location>
        <begin position="309"/>
        <end position="334"/>
    </location>
</feature>
<dbReference type="AlphaFoldDB" id="A0A9P3G0Y3"/>
<evidence type="ECO:0000313" key="3">
    <source>
        <dbReference type="EMBL" id="GJE86211.1"/>
    </source>
</evidence>